<evidence type="ECO:0000313" key="2">
    <source>
        <dbReference type="Proteomes" id="UP000244336"/>
    </source>
</evidence>
<evidence type="ECO:0000313" key="1">
    <source>
        <dbReference type="EMBL" id="PUZ52410.1"/>
    </source>
</evidence>
<name>A0A2T7D9Y1_9POAL</name>
<accession>A0A2T7D9Y1</accession>
<sequence length="201" mass="23139">MTPLLVLNELCLCEHVKICDAVCVNSWVLCCLLLYLSWLWDLFLISEGHLQACALHESSSNNIKENFVKRTEHDKAICDINIRLDKGLNELKVNVDKKFAEQKQCFDQAFVTLRYELKRDADEQNMKHYVDLLNVKNEVKANDLKLEGQFKAHEIKTSLQLSEGEVKSLKNFGWFFGVGSAFISRFSNLFDSVFKKPSGKE</sequence>
<reference evidence="1 2" key="1">
    <citation type="submission" date="2018-04" db="EMBL/GenBank/DDBJ databases">
        <title>WGS assembly of Panicum hallii var. hallii HAL2.</title>
        <authorList>
            <person name="Lovell J."/>
            <person name="Jenkins J."/>
            <person name="Lowry D."/>
            <person name="Mamidi S."/>
            <person name="Sreedasyam A."/>
            <person name="Weng X."/>
            <person name="Barry K."/>
            <person name="Bonette J."/>
            <person name="Campitelli B."/>
            <person name="Daum C."/>
            <person name="Gordon S."/>
            <person name="Gould B."/>
            <person name="Lipzen A."/>
            <person name="MacQueen A."/>
            <person name="Palacio-Mejia J."/>
            <person name="Plott C."/>
            <person name="Shakirov E."/>
            <person name="Shu S."/>
            <person name="Yoshinaga Y."/>
            <person name="Zane M."/>
            <person name="Rokhsar D."/>
            <person name="Grimwood J."/>
            <person name="Schmutz J."/>
            <person name="Juenger T."/>
        </authorList>
    </citation>
    <scope>NUCLEOTIDE SEQUENCE [LARGE SCALE GENOMIC DNA]</scope>
    <source>
        <strain evidence="2">cv. HAL2</strain>
    </source>
</reference>
<dbReference type="Proteomes" id="UP000244336">
    <property type="component" value="Chromosome 6"/>
</dbReference>
<organism evidence="1 2">
    <name type="scientific">Panicum hallii var. hallii</name>
    <dbReference type="NCBI Taxonomy" id="1504633"/>
    <lineage>
        <taxon>Eukaryota</taxon>
        <taxon>Viridiplantae</taxon>
        <taxon>Streptophyta</taxon>
        <taxon>Embryophyta</taxon>
        <taxon>Tracheophyta</taxon>
        <taxon>Spermatophyta</taxon>
        <taxon>Magnoliopsida</taxon>
        <taxon>Liliopsida</taxon>
        <taxon>Poales</taxon>
        <taxon>Poaceae</taxon>
        <taxon>PACMAD clade</taxon>
        <taxon>Panicoideae</taxon>
        <taxon>Panicodae</taxon>
        <taxon>Paniceae</taxon>
        <taxon>Panicinae</taxon>
        <taxon>Panicum</taxon>
        <taxon>Panicum sect. Panicum</taxon>
    </lineage>
</organism>
<dbReference type="Gramene" id="PUZ52410">
    <property type="protein sequence ID" value="PUZ52410"/>
    <property type="gene ID" value="GQ55_6G267500"/>
</dbReference>
<gene>
    <name evidence="1" type="ORF">GQ55_6G267500</name>
</gene>
<dbReference type="EMBL" id="CM009754">
    <property type="protein sequence ID" value="PUZ52410.1"/>
    <property type="molecule type" value="Genomic_DNA"/>
</dbReference>
<protein>
    <submittedName>
        <fullName evidence="1">Uncharacterized protein</fullName>
    </submittedName>
</protein>
<dbReference type="OrthoDB" id="674421at2759"/>
<proteinExistence type="predicted"/>
<dbReference type="AlphaFoldDB" id="A0A2T7D9Y1"/>
<keyword evidence="2" id="KW-1185">Reference proteome</keyword>